<dbReference type="GO" id="GO:0003904">
    <property type="term" value="F:deoxyribodipyrimidine photo-lyase activity"/>
    <property type="evidence" value="ECO:0007669"/>
    <property type="project" value="TreeGrafter"/>
</dbReference>
<feature type="binding site" evidence="3">
    <location>
        <begin position="176"/>
        <end position="178"/>
    </location>
    <ligand>
        <name>FAD</name>
        <dbReference type="ChEBI" id="CHEBI:57692"/>
    </ligand>
</feature>
<organism evidence="6 7">
    <name type="scientific">Palleronia salina</name>
    <dbReference type="NCBI Taxonomy" id="313368"/>
    <lineage>
        <taxon>Bacteria</taxon>
        <taxon>Pseudomonadati</taxon>
        <taxon>Pseudomonadota</taxon>
        <taxon>Alphaproteobacteria</taxon>
        <taxon>Rhodobacterales</taxon>
        <taxon>Roseobacteraceae</taxon>
        <taxon>Palleronia</taxon>
    </lineage>
</organism>
<dbReference type="RefSeq" id="WP_073129078.1">
    <property type="nucleotide sequence ID" value="NZ_FQZA01000008.1"/>
</dbReference>
<dbReference type="EMBL" id="FQZA01000008">
    <property type="protein sequence ID" value="SHJ38231.1"/>
    <property type="molecule type" value="Genomic_DNA"/>
</dbReference>
<sequence>MEHDFVPTRQAGLDRLYAFAPDAGARYAAQRNFDSPEGVSQLSPYLRHRLLTEPEVIAAVRDIHGERDAEKFIQEVVWRSYFKGWLELRPSVWADYRLGLKAARDRIATEGGLRKGWEQACAGATGIDCFDHWARQLTGTGWLHNHARMWFASIWIFTLRLPWELGADFFLRHLLDGDPASNTCSWRWVGGLHTRGKHYVARAENIRRYTGGRFDPKGQLNETPDPLDGPPLPETRTLPDTPAPEPGLRTGLLLVEDDLTPDLPARDFAATATLSGAAHRSPLKVAPGVLDFTDAALADARDRLAPDATPLLDADALATWARENALEQIVTPYTPTGPARDLLEGSGLPVVPVLRDWDRAAWPHATAGFFKVKKQIPKLLSAV</sequence>
<dbReference type="PANTHER" id="PTHR11455">
    <property type="entry name" value="CRYPTOCHROME"/>
    <property type="match status" value="1"/>
</dbReference>
<dbReference type="Proteomes" id="UP000184040">
    <property type="component" value="Unassembled WGS sequence"/>
</dbReference>
<evidence type="ECO:0000313" key="7">
    <source>
        <dbReference type="Proteomes" id="UP000184040"/>
    </source>
</evidence>
<evidence type="ECO:0000259" key="5">
    <source>
        <dbReference type="Pfam" id="PF03441"/>
    </source>
</evidence>
<dbReference type="Gene3D" id="1.25.40.80">
    <property type="match status" value="1"/>
</dbReference>
<evidence type="ECO:0000256" key="2">
    <source>
        <dbReference type="ARBA" id="ARBA00022827"/>
    </source>
</evidence>
<evidence type="ECO:0000256" key="1">
    <source>
        <dbReference type="ARBA" id="ARBA00022630"/>
    </source>
</evidence>
<keyword evidence="1 3" id="KW-0285">Flavoprotein</keyword>
<dbReference type="GO" id="GO:0071949">
    <property type="term" value="F:FAD binding"/>
    <property type="evidence" value="ECO:0007669"/>
    <property type="project" value="TreeGrafter"/>
</dbReference>
<evidence type="ECO:0000256" key="3">
    <source>
        <dbReference type="PIRSR" id="PIRSR602081-1"/>
    </source>
</evidence>
<evidence type="ECO:0000256" key="4">
    <source>
        <dbReference type="SAM" id="MobiDB-lite"/>
    </source>
</evidence>
<dbReference type="InterPro" id="IPR036134">
    <property type="entry name" value="Crypto/Photolyase_FAD-like_sf"/>
</dbReference>
<comment type="cofactor">
    <cofactor evidence="3">
        <name>FAD</name>
        <dbReference type="ChEBI" id="CHEBI:57692"/>
    </cofactor>
    <text evidence="3">Binds 1 FAD per subunit.</text>
</comment>
<dbReference type="STRING" id="313368.SAMN04488012_108118"/>
<keyword evidence="2 3" id="KW-0274">FAD</keyword>
<dbReference type="InterPro" id="IPR005101">
    <property type="entry name" value="Cryptochr/Photolyase_FAD-bd"/>
</dbReference>
<feature type="region of interest" description="Disordered" evidence="4">
    <location>
        <begin position="210"/>
        <end position="245"/>
    </location>
</feature>
<feature type="domain" description="Cryptochrome/DNA photolyase FAD-binding" evidence="5">
    <location>
        <begin position="72"/>
        <end position="219"/>
    </location>
</feature>
<dbReference type="InterPro" id="IPR002081">
    <property type="entry name" value="Cryptochrome/DNA_photolyase_1"/>
</dbReference>
<keyword evidence="6" id="KW-0456">Lyase</keyword>
<dbReference type="GO" id="GO:0003677">
    <property type="term" value="F:DNA binding"/>
    <property type="evidence" value="ECO:0007669"/>
    <property type="project" value="TreeGrafter"/>
</dbReference>
<dbReference type="AlphaFoldDB" id="A0A1M6IUV2"/>
<evidence type="ECO:0000313" key="6">
    <source>
        <dbReference type="EMBL" id="SHJ38231.1"/>
    </source>
</evidence>
<dbReference type="PANTHER" id="PTHR11455:SF9">
    <property type="entry name" value="CRYPTOCHROME CIRCADIAN CLOCK 5 ISOFORM X1"/>
    <property type="match status" value="1"/>
</dbReference>
<proteinExistence type="predicted"/>
<feature type="binding site" evidence="3">
    <location>
        <position position="27"/>
    </location>
    <ligand>
        <name>FAD</name>
        <dbReference type="ChEBI" id="CHEBI:57692"/>
    </ligand>
</feature>
<accession>A0A1M6IUV2</accession>
<keyword evidence="7" id="KW-1185">Reference proteome</keyword>
<feature type="binding site" evidence="3">
    <location>
        <position position="72"/>
    </location>
    <ligand>
        <name>FAD</name>
        <dbReference type="ChEBI" id="CHEBI:57692"/>
    </ligand>
</feature>
<dbReference type="SUPFAM" id="SSF48173">
    <property type="entry name" value="Cryptochrome/photolyase FAD-binding domain"/>
    <property type="match status" value="1"/>
</dbReference>
<reference evidence="6 7" key="1">
    <citation type="submission" date="2016-11" db="EMBL/GenBank/DDBJ databases">
        <authorList>
            <person name="Jaros S."/>
            <person name="Januszkiewicz K."/>
            <person name="Wedrychowicz H."/>
        </authorList>
    </citation>
    <scope>NUCLEOTIDE SEQUENCE [LARGE SCALE GENOMIC DNA]</scope>
    <source>
        <strain evidence="6 7">DSM 26892</strain>
    </source>
</reference>
<name>A0A1M6IUV2_9RHOB</name>
<feature type="binding site" evidence="3">
    <location>
        <begin position="75"/>
        <end position="82"/>
    </location>
    <ligand>
        <name>FAD</name>
        <dbReference type="ChEBI" id="CHEBI:57692"/>
    </ligand>
</feature>
<protein>
    <submittedName>
        <fullName evidence="6">Deoxyribodipyrimidine photo-lyase</fullName>
    </submittedName>
</protein>
<dbReference type="Gene3D" id="1.10.579.10">
    <property type="entry name" value="DNA Cyclobutane Dipyrimidine Photolyase, subunit A, domain 3"/>
    <property type="match status" value="1"/>
</dbReference>
<gene>
    <name evidence="6" type="ORF">SAMN04488012_108118</name>
</gene>
<dbReference type="Pfam" id="PF03441">
    <property type="entry name" value="FAD_binding_7"/>
    <property type="match status" value="1"/>
</dbReference>
<dbReference type="GO" id="GO:0009416">
    <property type="term" value="P:response to light stimulus"/>
    <property type="evidence" value="ECO:0007669"/>
    <property type="project" value="TreeGrafter"/>
</dbReference>